<dbReference type="Pfam" id="PF05137">
    <property type="entry name" value="PilN"/>
    <property type="match status" value="1"/>
</dbReference>
<accession>A0A3B1DIS6</accession>
<evidence type="ECO:0000313" key="3">
    <source>
        <dbReference type="EMBL" id="VAX35974.1"/>
    </source>
</evidence>
<evidence type="ECO:0000256" key="1">
    <source>
        <dbReference type="SAM" id="MobiDB-lite"/>
    </source>
</evidence>
<gene>
    <name evidence="3" type="ORF">MNBD_PLANCTO03-2390</name>
</gene>
<dbReference type="AlphaFoldDB" id="A0A3B1DIS6"/>
<dbReference type="InterPro" id="IPR007813">
    <property type="entry name" value="PilN"/>
</dbReference>
<feature type="compositionally biased region" description="Basic residues" evidence="1">
    <location>
        <begin position="149"/>
        <end position="158"/>
    </location>
</feature>
<organism evidence="3">
    <name type="scientific">hydrothermal vent metagenome</name>
    <dbReference type="NCBI Taxonomy" id="652676"/>
    <lineage>
        <taxon>unclassified sequences</taxon>
        <taxon>metagenomes</taxon>
        <taxon>ecological metagenomes</taxon>
    </lineage>
</organism>
<protein>
    <recommendedName>
        <fullName evidence="4">Type IV pilus biogenesis protein PilN</fullName>
    </recommendedName>
</protein>
<keyword evidence="2" id="KW-1133">Transmembrane helix</keyword>
<name>A0A3B1DIS6_9ZZZZ</name>
<feature type="transmembrane region" description="Helical" evidence="2">
    <location>
        <begin position="31"/>
        <end position="52"/>
    </location>
</feature>
<proteinExistence type="predicted"/>
<keyword evidence="2" id="KW-0812">Transmembrane</keyword>
<dbReference type="EMBL" id="UOGK01000023">
    <property type="protein sequence ID" value="VAX35974.1"/>
    <property type="molecule type" value="Genomic_DNA"/>
</dbReference>
<keyword evidence="2" id="KW-0472">Membrane</keyword>
<reference evidence="3" key="1">
    <citation type="submission" date="2018-06" db="EMBL/GenBank/DDBJ databases">
        <authorList>
            <person name="Zhirakovskaya E."/>
        </authorList>
    </citation>
    <scope>NUCLEOTIDE SEQUENCE</scope>
</reference>
<evidence type="ECO:0008006" key="4">
    <source>
        <dbReference type="Google" id="ProtNLM"/>
    </source>
</evidence>
<evidence type="ECO:0000256" key="2">
    <source>
        <dbReference type="SAM" id="Phobius"/>
    </source>
</evidence>
<feature type="region of interest" description="Disordered" evidence="1">
    <location>
        <begin position="135"/>
        <end position="169"/>
    </location>
</feature>
<sequence>MSKVPWQHDDTRTSGSFLPKDYVQGKHEMRFVAITVSLFVIVMLGVVGAFLVTNQRWTSVREQQQMIAAEYESETVKLEQLKLLETQREEMLSKARITTTLLETAPRSVLLSELVMSLPEEATLLQAQLTSKRIKRSPSKAAAADAKKAKTGSRSKSKKKDEDKKPPVVLPPKFEYTLTITGVAPTNNEVADYLRKLQSSPLLEKVELAFIQQTKLEDFTLRRFEIIARLPDDADAREVDQAEEFDLNLAFVPDQENEE</sequence>